<gene>
    <name evidence="1" type="ORF">KSP39_PZI000707</name>
</gene>
<comment type="caution">
    <text evidence="1">The sequence shown here is derived from an EMBL/GenBank/DDBJ whole genome shotgun (WGS) entry which is preliminary data.</text>
</comment>
<dbReference type="EMBL" id="JBBWWQ010000001">
    <property type="protein sequence ID" value="KAK8956893.1"/>
    <property type="molecule type" value="Genomic_DNA"/>
</dbReference>
<dbReference type="Proteomes" id="UP001418222">
    <property type="component" value="Unassembled WGS sequence"/>
</dbReference>
<reference evidence="1 2" key="1">
    <citation type="journal article" date="2022" name="Nat. Plants">
        <title>Genomes of leafy and leafless Platanthera orchids illuminate the evolution of mycoheterotrophy.</title>
        <authorList>
            <person name="Li M.H."/>
            <person name="Liu K.W."/>
            <person name="Li Z."/>
            <person name="Lu H.C."/>
            <person name="Ye Q.L."/>
            <person name="Zhang D."/>
            <person name="Wang J.Y."/>
            <person name="Li Y.F."/>
            <person name="Zhong Z.M."/>
            <person name="Liu X."/>
            <person name="Yu X."/>
            <person name="Liu D.K."/>
            <person name="Tu X.D."/>
            <person name="Liu B."/>
            <person name="Hao Y."/>
            <person name="Liao X.Y."/>
            <person name="Jiang Y.T."/>
            <person name="Sun W.H."/>
            <person name="Chen J."/>
            <person name="Chen Y.Q."/>
            <person name="Ai Y."/>
            <person name="Zhai J.W."/>
            <person name="Wu S.S."/>
            <person name="Zhou Z."/>
            <person name="Hsiao Y.Y."/>
            <person name="Wu W.L."/>
            <person name="Chen Y.Y."/>
            <person name="Lin Y.F."/>
            <person name="Hsu J.L."/>
            <person name="Li C.Y."/>
            <person name="Wang Z.W."/>
            <person name="Zhao X."/>
            <person name="Zhong W.Y."/>
            <person name="Ma X.K."/>
            <person name="Ma L."/>
            <person name="Huang J."/>
            <person name="Chen G.Z."/>
            <person name="Huang M.Z."/>
            <person name="Huang L."/>
            <person name="Peng D.H."/>
            <person name="Luo Y.B."/>
            <person name="Zou S.Q."/>
            <person name="Chen S.P."/>
            <person name="Lan S."/>
            <person name="Tsai W.C."/>
            <person name="Van de Peer Y."/>
            <person name="Liu Z.J."/>
        </authorList>
    </citation>
    <scope>NUCLEOTIDE SEQUENCE [LARGE SCALE GENOMIC DNA]</scope>
    <source>
        <strain evidence="1">Lor287</strain>
    </source>
</reference>
<evidence type="ECO:0000313" key="1">
    <source>
        <dbReference type="EMBL" id="KAK8956893.1"/>
    </source>
</evidence>
<accession>A0AAP0C070</accession>
<protein>
    <submittedName>
        <fullName evidence="1">Uncharacterized protein</fullName>
    </submittedName>
</protein>
<name>A0AAP0C070_9ASPA</name>
<organism evidence="1 2">
    <name type="scientific">Platanthera zijinensis</name>
    <dbReference type="NCBI Taxonomy" id="2320716"/>
    <lineage>
        <taxon>Eukaryota</taxon>
        <taxon>Viridiplantae</taxon>
        <taxon>Streptophyta</taxon>
        <taxon>Embryophyta</taxon>
        <taxon>Tracheophyta</taxon>
        <taxon>Spermatophyta</taxon>
        <taxon>Magnoliopsida</taxon>
        <taxon>Liliopsida</taxon>
        <taxon>Asparagales</taxon>
        <taxon>Orchidaceae</taxon>
        <taxon>Orchidoideae</taxon>
        <taxon>Orchideae</taxon>
        <taxon>Orchidinae</taxon>
        <taxon>Platanthera</taxon>
    </lineage>
</organism>
<keyword evidence="2" id="KW-1185">Reference proteome</keyword>
<sequence>MFPSSFRFSGGTPCIISSAISVETLLMASSMVGRGREIRLRGLQLNVLAVDARLWGVVFLIRRSRSRGAQAYGGSLGIFQLSTSQRGAKGEVQTVLEITFDH</sequence>
<evidence type="ECO:0000313" key="2">
    <source>
        <dbReference type="Proteomes" id="UP001418222"/>
    </source>
</evidence>
<dbReference type="AlphaFoldDB" id="A0AAP0C070"/>
<proteinExistence type="predicted"/>